<gene>
    <name evidence="2" type="ORF">LCGC14_1785810</name>
</gene>
<accession>A0A0F9JTR6</accession>
<feature type="compositionally biased region" description="Acidic residues" evidence="1">
    <location>
        <begin position="184"/>
        <end position="210"/>
    </location>
</feature>
<evidence type="ECO:0000256" key="1">
    <source>
        <dbReference type="SAM" id="MobiDB-lite"/>
    </source>
</evidence>
<proteinExistence type="predicted"/>
<dbReference type="EMBL" id="LAZR01016973">
    <property type="protein sequence ID" value="KKM02298.1"/>
    <property type="molecule type" value="Genomic_DNA"/>
</dbReference>
<dbReference type="AlphaFoldDB" id="A0A0F9JTR6"/>
<name>A0A0F9JTR6_9ZZZZ</name>
<protein>
    <submittedName>
        <fullName evidence="2">Uncharacterized protein</fullName>
    </submittedName>
</protein>
<reference evidence="2" key="1">
    <citation type="journal article" date="2015" name="Nature">
        <title>Complex archaea that bridge the gap between prokaryotes and eukaryotes.</title>
        <authorList>
            <person name="Spang A."/>
            <person name="Saw J.H."/>
            <person name="Jorgensen S.L."/>
            <person name="Zaremba-Niedzwiedzka K."/>
            <person name="Martijn J."/>
            <person name="Lind A.E."/>
            <person name="van Eijk R."/>
            <person name="Schleper C."/>
            <person name="Guy L."/>
            <person name="Ettema T.J."/>
        </authorList>
    </citation>
    <scope>NUCLEOTIDE SEQUENCE</scope>
</reference>
<sequence>YVDFATLIMNQSILTNKERVRMRKADELIALLVKMADKFDREGDFDLASDVDQTLLSMSARPRAPLKGLDDDVKKNLIIFLHDSDKNMGSSIKGLKEFFRRLRYFDIADHIKEMGLDRIVRDMEKTRGGIGAALKQFYERTHGKKPSQKDIDGLSGDDGEIEQSSLDFFDAQMVKDEEKLEEKPEGEDEELEEKLECGEGEELELEPGDEELEELLEDFWAELEEENNE</sequence>
<comment type="caution">
    <text evidence="2">The sequence shown here is derived from an EMBL/GenBank/DDBJ whole genome shotgun (WGS) entry which is preliminary data.</text>
</comment>
<evidence type="ECO:0000313" key="2">
    <source>
        <dbReference type="EMBL" id="KKM02298.1"/>
    </source>
</evidence>
<feature type="region of interest" description="Disordered" evidence="1">
    <location>
        <begin position="175"/>
        <end position="210"/>
    </location>
</feature>
<feature type="non-terminal residue" evidence="2">
    <location>
        <position position="1"/>
    </location>
</feature>
<organism evidence="2">
    <name type="scientific">marine sediment metagenome</name>
    <dbReference type="NCBI Taxonomy" id="412755"/>
    <lineage>
        <taxon>unclassified sequences</taxon>
        <taxon>metagenomes</taxon>
        <taxon>ecological metagenomes</taxon>
    </lineage>
</organism>